<sequence>MLCPLFLGEPTSELHAVQSYKKSRAEVSPWADPRSMILPLILFPSPPGMEFEAQCRKIEETVIEVLRDADLETATEHGVRAAAADRLGFSLSELCHKQLVRRVVESYLLSLPAEDKVQEEVKEVFPERQQQQEKSAGFDSKEVAEKQQHDDIPNFSSKEVTEQQQQERSPNFDPKEVRTDGGGRVICKLSEKTVVSIQNFREKNLVSIRDYYQKDGKQFPSERGISLTAKQWSAFRSSFPALEAAIAKMESRVSVREQIEADMSSPVTASASQGCVPIRHGHERRQIEAGTSSSVPNFAPPSNDQHDSVALVPIETTRLNGKNYHCWVHQMIFFLKQLKIAYVLTERCPSIPLRTEASFEEIVQAKAAEQKWVGDDYICRRNILNSLSDHLFEQYSKRTCSAKELWEELKLVYDEDLGTKRSEINKYIQFQMVDGIPILEQVQELHSIADSIIASGTWIDENFHVSAIISKLPPSWKEYRVRLMHAEFLPLNMLMHHLKVEEESRSRCQKGAPSKNAHEICSRLDDKVGPRKREPKRLCYSCGKEGHISRQCQQKKFDIQLQKKRKDSDVMPVAMEVIADIKQLTFTLSKTLPLRIPDYDPYGADLELEELIEKWSKFNWDLKEMALER</sequence>
<proteinExistence type="predicted"/>
<gene>
    <name evidence="5" type="ORF">RJ640_004003</name>
</gene>
<dbReference type="AlphaFoldDB" id="A0AA88QU38"/>
<dbReference type="Gene3D" id="4.10.60.10">
    <property type="entry name" value="Zinc finger, CCHC-type"/>
    <property type="match status" value="1"/>
</dbReference>
<feature type="domain" description="CCHC-type" evidence="3">
    <location>
        <begin position="539"/>
        <end position="554"/>
    </location>
</feature>
<feature type="compositionally biased region" description="Basic and acidic residues" evidence="2">
    <location>
        <begin position="139"/>
        <end position="152"/>
    </location>
</feature>
<dbReference type="Pfam" id="PF02229">
    <property type="entry name" value="PC4"/>
    <property type="match status" value="1"/>
</dbReference>
<evidence type="ECO:0000259" key="4">
    <source>
        <dbReference type="PROSITE" id="PS51998"/>
    </source>
</evidence>
<evidence type="ECO:0000259" key="3">
    <source>
        <dbReference type="PROSITE" id="PS50158"/>
    </source>
</evidence>
<dbReference type="PANTHER" id="PTHR47592">
    <property type="entry name" value="PBF68 PROTEIN"/>
    <property type="match status" value="1"/>
</dbReference>
<dbReference type="InterPro" id="IPR003173">
    <property type="entry name" value="PC4_C"/>
</dbReference>
<dbReference type="PROSITE" id="PS51998">
    <property type="entry name" value="DEK_C"/>
    <property type="match status" value="1"/>
</dbReference>
<name>A0AA88QU38_9ASTE</name>
<feature type="compositionally biased region" description="Polar residues" evidence="2">
    <location>
        <begin position="154"/>
        <end position="169"/>
    </location>
</feature>
<evidence type="ECO:0008006" key="7">
    <source>
        <dbReference type="Google" id="ProtNLM"/>
    </source>
</evidence>
<reference evidence="5" key="1">
    <citation type="submission" date="2022-12" db="EMBL/GenBank/DDBJ databases">
        <title>Draft genome assemblies for two species of Escallonia (Escalloniales).</title>
        <authorList>
            <person name="Chanderbali A."/>
            <person name="Dervinis C."/>
            <person name="Anghel I."/>
            <person name="Soltis D."/>
            <person name="Soltis P."/>
            <person name="Zapata F."/>
        </authorList>
    </citation>
    <scope>NUCLEOTIDE SEQUENCE</scope>
    <source>
        <strain evidence="5">UCBG92.1500</strain>
        <tissue evidence="5">Leaf</tissue>
    </source>
</reference>
<dbReference type="SUPFAM" id="SSF54447">
    <property type="entry name" value="ssDNA-binding transcriptional regulator domain"/>
    <property type="match status" value="1"/>
</dbReference>
<dbReference type="InterPro" id="IPR036875">
    <property type="entry name" value="Znf_CCHC_sf"/>
</dbReference>
<keyword evidence="1" id="KW-0863">Zinc-finger</keyword>
<dbReference type="GO" id="GO:0006355">
    <property type="term" value="P:regulation of DNA-templated transcription"/>
    <property type="evidence" value="ECO:0007669"/>
    <property type="project" value="InterPro"/>
</dbReference>
<evidence type="ECO:0000313" key="5">
    <source>
        <dbReference type="EMBL" id="KAK2971709.1"/>
    </source>
</evidence>
<dbReference type="GO" id="GO:0008270">
    <property type="term" value="F:zinc ion binding"/>
    <property type="evidence" value="ECO:0007669"/>
    <property type="project" value="UniProtKB-KW"/>
</dbReference>
<feature type="domain" description="DEK-C" evidence="4">
    <location>
        <begin position="52"/>
        <end position="109"/>
    </location>
</feature>
<evidence type="ECO:0000256" key="2">
    <source>
        <dbReference type="SAM" id="MobiDB-lite"/>
    </source>
</evidence>
<comment type="caution">
    <text evidence="5">The sequence shown here is derived from an EMBL/GenBank/DDBJ whole genome shotgun (WGS) entry which is preliminary data.</text>
</comment>
<dbReference type="Proteomes" id="UP001187471">
    <property type="component" value="Unassembled WGS sequence"/>
</dbReference>
<evidence type="ECO:0000313" key="6">
    <source>
        <dbReference type="Proteomes" id="UP001187471"/>
    </source>
</evidence>
<dbReference type="Pfam" id="PF14223">
    <property type="entry name" value="Retrotran_gag_2"/>
    <property type="match status" value="1"/>
</dbReference>
<dbReference type="InterPro" id="IPR001878">
    <property type="entry name" value="Znf_CCHC"/>
</dbReference>
<organism evidence="5 6">
    <name type="scientific">Escallonia rubra</name>
    <dbReference type="NCBI Taxonomy" id="112253"/>
    <lineage>
        <taxon>Eukaryota</taxon>
        <taxon>Viridiplantae</taxon>
        <taxon>Streptophyta</taxon>
        <taxon>Embryophyta</taxon>
        <taxon>Tracheophyta</taxon>
        <taxon>Spermatophyta</taxon>
        <taxon>Magnoliopsida</taxon>
        <taxon>eudicotyledons</taxon>
        <taxon>Gunneridae</taxon>
        <taxon>Pentapetalae</taxon>
        <taxon>asterids</taxon>
        <taxon>campanulids</taxon>
        <taxon>Escalloniales</taxon>
        <taxon>Escalloniaceae</taxon>
        <taxon>Escallonia</taxon>
    </lineage>
</organism>
<dbReference type="InterPro" id="IPR009044">
    <property type="entry name" value="ssDNA-bd_transcriptional_reg"/>
</dbReference>
<dbReference type="PROSITE" id="PS50158">
    <property type="entry name" value="ZF_CCHC"/>
    <property type="match status" value="1"/>
</dbReference>
<protein>
    <recommendedName>
        <fullName evidence="7">CCHC-type domain-containing protein</fullName>
    </recommendedName>
</protein>
<keyword evidence="6" id="KW-1185">Reference proteome</keyword>
<feature type="region of interest" description="Disordered" evidence="2">
    <location>
        <begin position="122"/>
        <end position="180"/>
    </location>
</feature>
<keyword evidence="1" id="KW-0479">Metal-binding</keyword>
<evidence type="ECO:0000256" key="1">
    <source>
        <dbReference type="PROSITE-ProRule" id="PRU00047"/>
    </source>
</evidence>
<accession>A0AA88QU38</accession>
<dbReference type="Pfam" id="PF08766">
    <property type="entry name" value="DEK_C"/>
    <property type="match status" value="1"/>
</dbReference>
<dbReference type="PANTHER" id="PTHR47592:SF6">
    <property type="entry name" value="PBF68 PROTEIN"/>
    <property type="match status" value="1"/>
</dbReference>
<dbReference type="GO" id="GO:0003677">
    <property type="term" value="F:DNA binding"/>
    <property type="evidence" value="ECO:0007669"/>
    <property type="project" value="InterPro"/>
</dbReference>
<dbReference type="SUPFAM" id="SSF57756">
    <property type="entry name" value="Retrovirus zinc finger-like domains"/>
    <property type="match status" value="1"/>
</dbReference>
<dbReference type="SMART" id="SM00343">
    <property type="entry name" value="ZnF_C2HC"/>
    <property type="match status" value="1"/>
</dbReference>
<keyword evidence="1" id="KW-0862">Zinc</keyword>
<dbReference type="EMBL" id="JAVXUO010002566">
    <property type="protein sequence ID" value="KAK2971709.1"/>
    <property type="molecule type" value="Genomic_DNA"/>
</dbReference>
<dbReference type="Pfam" id="PF00098">
    <property type="entry name" value="zf-CCHC"/>
    <property type="match status" value="1"/>
</dbReference>
<dbReference type="InterPro" id="IPR014876">
    <property type="entry name" value="DEK_C"/>
</dbReference>
<dbReference type="Gene3D" id="2.30.31.10">
    <property type="entry name" value="Transcriptional Coactivator Pc4, Chain A"/>
    <property type="match status" value="1"/>
</dbReference>